<accession>A0ABV2EET8</accession>
<organism evidence="1 2">
    <name type="scientific">Phenylobacterium koreense</name>
    <dbReference type="NCBI Taxonomy" id="266125"/>
    <lineage>
        <taxon>Bacteria</taxon>
        <taxon>Pseudomonadati</taxon>
        <taxon>Pseudomonadota</taxon>
        <taxon>Alphaproteobacteria</taxon>
        <taxon>Caulobacterales</taxon>
        <taxon>Caulobacteraceae</taxon>
        <taxon>Phenylobacterium</taxon>
    </lineage>
</organism>
<dbReference type="EMBL" id="JBEPLU010000001">
    <property type="protein sequence ID" value="MET3525549.1"/>
    <property type="molecule type" value="Genomic_DNA"/>
</dbReference>
<reference evidence="1 2" key="1">
    <citation type="submission" date="2024-06" db="EMBL/GenBank/DDBJ databases">
        <title>Genomic Encyclopedia of Type Strains, Phase IV (KMG-IV): sequencing the most valuable type-strain genomes for metagenomic binning, comparative biology and taxonomic classification.</title>
        <authorList>
            <person name="Goeker M."/>
        </authorList>
    </citation>
    <scope>NUCLEOTIDE SEQUENCE [LARGE SCALE GENOMIC DNA]</scope>
    <source>
        <strain evidence="1 2">DSM 17809</strain>
    </source>
</reference>
<gene>
    <name evidence="1" type="ORF">ABID41_000644</name>
</gene>
<sequence>MRDLLLGCLRAHAEVLSEPAPGVYLTGAPEGALELTAVSAVAWARHAFKIKSELPVVRPRRGHRPVAPAPASR</sequence>
<evidence type="ECO:0000313" key="1">
    <source>
        <dbReference type="EMBL" id="MET3525549.1"/>
    </source>
</evidence>
<dbReference type="Proteomes" id="UP001549110">
    <property type="component" value="Unassembled WGS sequence"/>
</dbReference>
<dbReference type="RefSeq" id="WP_331928840.1">
    <property type="nucleotide sequence ID" value="NZ_JBEPLU010000001.1"/>
</dbReference>
<comment type="caution">
    <text evidence="1">The sequence shown here is derived from an EMBL/GenBank/DDBJ whole genome shotgun (WGS) entry which is preliminary data.</text>
</comment>
<name>A0ABV2EET8_9CAUL</name>
<protein>
    <submittedName>
        <fullName evidence="1">Small-conductance mechanosensitive channel</fullName>
    </submittedName>
</protein>
<proteinExistence type="predicted"/>
<evidence type="ECO:0000313" key="2">
    <source>
        <dbReference type="Proteomes" id="UP001549110"/>
    </source>
</evidence>
<keyword evidence="2" id="KW-1185">Reference proteome</keyword>